<evidence type="ECO:0000256" key="1">
    <source>
        <dbReference type="ARBA" id="ARBA00004323"/>
    </source>
</evidence>
<comment type="subcellular location">
    <subcellularLocation>
        <location evidence="1">Golgi apparatus membrane</location>
        <topology evidence="1">Single-pass type II membrane protein</topology>
    </subcellularLocation>
</comment>
<evidence type="ECO:0000256" key="6">
    <source>
        <dbReference type="ARBA" id="ARBA00022968"/>
    </source>
</evidence>
<keyword evidence="4" id="KW-0808">Transferase</keyword>
<dbReference type="GO" id="GO:0016758">
    <property type="term" value="F:hexosyltransferase activity"/>
    <property type="evidence" value="ECO:0007669"/>
    <property type="project" value="InterPro"/>
</dbReference>
<dbReference type="OrthoDB" id="2139606at2759"/>
<evidence type="ECO:0000256" key="8">
    <source>
        <dbReference type="ARBA" id="ARBA00023034"/>
    </source>
</evidence>
<organism evidence="10 11">
    <name type="scientific">Diversispora eburnea</name>
    <dbReference type="NCBI Taxonomy" id="1213867"/>
    <lineage>
        <taxon>Eukaryota</taxon>
        <taxon>Fungi</taxon>
        <taxon>Fungi incertae sedis</taxon>
        <taxon>Mucoromycota</taxon>
        <taxon>Glomeromycotina</taxon>
        <taxon>Glomeromycetes</taxon>
        <taxon>Diversisporales</taxon>
        <taxon>Diversisporaceae</taxon>
        <taxon>Diversispora</taxon>
    </lineage>
</organism>
<name>A0A9N9CES1_9GLOM</name>
<comment type="similarity">
    <text evidence="2">Belongs to the glycosyltransferase 31 family.</text>
</comment>
<evidence type="ECO:0000313" key="10">
    <source>
        <dbReference type="EMBL" id="CAG8597831.1"/>
    </source>
</evidence>
<keyword evidence="8" id="KW-0333">Golgi apparatus</keyword>
<dbReference type="EMBL" id="CAJVPK010001767">
    <property type="protein sequence ID" value="CAG8597831.1"/>
    <property type="molecule type" value="Genomic_DNA"/>
</dbReference>
<dbReference type="Proteomes" id="UP000789706">
    <property type="component" value="Unassembled WGS sequence"/>
</dbReference>
<evidence type="ECO:0000256" key="5">
    <source>
        <dbReference type="ARBA" id="ARBA00022692"/>
    </source>
</evidence>
<keyword evidence="11" id="KW-1185">Reference proteome</keyword>
<evidence type="ECO:0000256" key="7">
    <source>
        <dbReference type="ARBA" id="ARBA00022989"/>
    </source>
</evidence>
<evidence type="ECO:0000313" key="11">
    <source>
        <dbReference type="Proteomes" id="UP000789706"/>
    </source>
</evidence>
<reference evidence="10" key="1">
    <citation type="submission" date="2021-06" db="EMBL/GenBank/DDBJ databases">
        <authorList>
            <person name="Kallberg Y."/>
            <person name="Tangrot J."/>
            <person name="Rosling A."/>
        </authorList>
    </citation>
    <scope>NUCLEOTIDE SEQUENCE</scope>
    <source>
        <strain evidence="10">AZ414A</strain>
    </source>
</reference>
<dbReference type="AlphaFoldDB" id="A0A9N9CES1"/>
<keyword evidence="7" id="KW-1133">Transmembrane helix</keyword>
<keyword evidence="9" id="KW-0472">Membrane</keyword>
<sequence>MYGDIVILNITENMNEGKTMEYFNWFAKYRKDNYMVKLDDDSFIHLIHYYRDLQDLPRERAYYGNALNAQWSEHRIFMAGMFIPVDHQRFMHFSVYFPYTRNKVADTQSPATSL</sequence>
<comment type="caution">
    <text evidence="10">The sequence shown here is derived from an EMBL/GenBank/DDBJ whole genome shotgun (WGS) entry which is preliminary data.</text>
</comment>
<keyword evidence="6" id="KW-0735">Signal-anchor</keyword>
<gene>
    <name evidence="10" type="ORF">DEBURN_LOCUS9373</name>
</gene>
<keyword evidence="5" id="KW-0812">Transmembrane</keyword>
<evidence type="ECO:0000256" key="3">
    <source>
        <dbReference type="ARBA" id="ARBA00022676"/>
    </source>
</evidence>
<evidence type="ECO:0000256" key="4">
    <source>
        <dbReference type="ARBA" id="ARBA00022679"/>
    </source>
</evidence>
<protein>
    <submittedName>
        <fullName evidence="10">9934_t:CDS:1</fullName>
    </submittedName>
</protein>
<accession>A0A9N9CES1</accession>
<evidence type="ECO:0000256" key="2">
    <source>
        <dbReference type="ARBA" id="ARBA00008661"/>
    </source>
</evidence>
<dbReference type="Pfam" id="PF01762">
    <property type="entry name" value="Galactosyl_T"/>
    <property type="match status" value="1"/>
</dbReference>
<dbReference type="GO" id="GO:0000139">
    <property type="term" value="C:Golgi membrane"/>
    <property type="evidence" value="ECO:0007669"/>
    <property type="project" value="UniProtKB-SubCell"/>
</dbReference>
<keyword evidence="3" id="KW-0328">Glycosyltransferase</keyword>
<evidence type="ECO:0000256" key="9">
    <source>
        <dbReference type="ARBA" id="ARBA00023136"/>
    </source>
</evidence>
<proteinExistence type="inferred from homology"/>
<dbReference type="InterPro" id="IPR002659">
    <property type="entry name" value="Glyco_trans_31"/>
</dbReference>